<protein>
    <submittedName>
        <fullName evidence="1">Uncharacterized protein</fullName>
    </submittedName>
</protein>
<feature type="non-terminal residue" evidence="1">
    <location>
        <position position="1"/>
    </location>
</feature>
<gene>
    <name evidence="1" type="ORF">SPARVUS_LOCUS13753748</name>
</gene>
<comment type="caution">
    <text evidence="1">The sequence shown here is derived from an EMBL/GenBank/DDBJ whole genome shotgun (WGS) entry which is preliminary data.</text>
</comment>
<proteinExistence type="predicted"/>
<accession>A0ABN9GAE6</accession>
<evidence type="ECO:0000313" key="2">
    <source>
        <dbReference type="Proteomes" id="UP001162483"/>
    </source>
</evidence>
<evidence type="ECO:0000313" key="1">
    <source>
        <dbReference type="EMBL" id="CAI9606371.1"/>
    </source>
</evidence>
<dbReference type="Proteomes" id="UP001162483">
    <property type="component" value="Unassembled WGS sequence"/>
</dbReference>
<keyword evidence="2" id="KW-1185">Reference proteome</keyword>
<reference evidence="1" key="1">
    <citation type="submission" date="2023-05" db="EMBL/GenBank/DDBJ databases">
        <authorList>
            <person name="Stuckert A."/>
        </authorList>
    </citation>
    <scope>NUCLEOTIDE SEQUENCE</scope>
</reference>
<sequence length="58" mass="6414">GSGYLSNLGTHSHFRCDHLGDWKRKLYSLPPRSLVGHVTGPRRLWGHSGSAALLVYAQ</sequence>
<organism evidence="1 2">
    <name type="scientific">Staurois parvus</name>
    <dbReference type="NCBI Taxonomy" id="386267"/>
    <lineage>
        <taxon>Eukaryota</taxon>
        <taxon>Metazoa</taxon>
        <taxon>Chordata</taxon>
        <taxon>Craniata</taxon>
        <taxon>Vertebrata</taxon>
        <taxon>Euteleostomi</taxon>
        <taxon>Amphibia</taxon>
        <taxon>Batrachia</taxon>
        <taxon>Anura</taxon>
        <taxon>Neobatrachia</taxon>
        <taxon>Ranoidea</taxon>
        <taxon>Ranidae</taxon>
        <taxon>Staurois</taxon>
    </lineage>
</organism>
<dbReference type="EMBL" id="CATNWA010018267">
    <property type="protein sequence ID" value="CAI9606371.1"/>
    <property type="molecule type" value="Genomic_DNA"/>
</dbReference>
<name>A0ABN9GAE6_9NEOB</name>